<evidence type="ECO:0000313" key="3">
    <source>
        <dbReference type="Proteomes" id="UP000828390"/>
    </source>
</evidence>
<feature type="region of interest" description="Disordered" evidence="1">
    <location>
        <begin position="1"/>
        <end position="22"/>
    </location>
</feature>
<dbReference type="EMBL" id="JAIWYP010000007">
    <property type="protein sequence ID" value="KAH3797645.1"/>
    <property type="molecule type" value="Genomic_DNA"/>
</dbReference>
<evidence type="ECO:0000256" key="1">
    <source>
        <dbReference type="SAM" id="MobiDB-lite"/>
    </source>
</evidence>
<accession>A0A9D4J424</accession>
<keyword evidence="3" id="KW-1185">Reference proteome</keyword>
<sequence>MKVTLLSNDDKTGHVSKEQDDKVNESMISTLRTMDLVPFSTKFVSKGNGQRPERGLRFLAFWILLLY</sequence>
<name>A0A9D4J424_DREPO</name>
<reference evidence="2" key="1">
    <citation type="journal article" date="2019" name="bioRxiv">
        <title>The Genome of the Zebra Mussel, Dreissena polymorpha: A Resource for Invasive Species Research.</title>
        <authorList>
            <person name="McCartney M.A."/>
            <person name="Auch B."/>
            <person name="Kono T."/>
            <person name="Mallez S."/>
            <person name="Zhang Y."/>
            <person name="Obille A."/>
            <person name="Becker A."/>
            <person name="Abrahante J.E."/>
            <person name="Garbe J."/>
            <person name="Badalamenti J.P."/>
            <person name="Herman A."/>
            <person name="Mangelson H."/>
            <person name="Liachko I."/>
            <person name="Sullivan S."/>
            <person name="Sone E.D."/>
            <person name="Koren S."/>
            <person name="Silverstein K.A.T."/>
            <person name="Beckman K.B."/>
            <person name="Gohl D.M."/>
        </authorList>
    </citation>
    <scope>NUCLEOTIDE SEQUENCE</scope>
    <source>
        <strain evidence="2">Duluth1</strain>
        <tissue evidence="2">Whole animal</tissue>
    </source>
</reference>
<gene>
    <name evidence="2" type="ORF">DPMN_151229</name>
</gene>
<reference evidence="2" key="2">
    <citation type="submission" date="2020-11" db="EMBL/GenBank/DDBJ databases">
        <authorList>
            <person name="McCartney M.A."/>
            <person name="Auch B."/>
            <person name="Kono T."/>
            <person name="Mallez S."/>
            <person name="Becker A."/>
            <person name="Gohl D.M."/>
            <person name="Silverstein K.A.T."/>
            <person name="Koren S."/>
            <person name="Bechman K.B."/>
            <person name="Herman A."/>
            <person name="Abrahante J.E."/>
            <person name="Garbe J."/>
        </authorList>
    </citation>
    <scope>NUCLEOTIDE SEQUENCE</scope>
    <source>
        <strain evidence="2">Duluth1</strain>
        <tissue evidence="2">Whole animal</tissue>
    </source>
</reference>
<dbReference type="Proteomes" id="UP000828390">
    <property type="component" value="Unassembled WGS sequence"/>
</dbReference>
<comment type="caution">
    <text evidence="2">The sequence shown here is derived from an EMBL/GenBank/DDBJ whole genome shotgun (WGS) entry which is preliminary data.</text>
</comment>
<protein>
    <submittedName>
        <fullName evidence="2">Uncharacterized protein</fullName>
    </submittedName>
</protein>
<proteinExistence type="predicted"/>
<dbReference type="AlphaFoldDB" id="A0A9D4J424"/>
<feature type="compositionally biased region" description="Basic and acidic residues" evidence="1">
    <location>
        <begin position="8"/>
        <end position="22"/>
    </location>
</feature>
<organism evidence="2 3">
    <name type="scientific">Dreissena polymorpha</name>
    <name type="common">Zebra mussel</name>
    <name type="synonym">Mytilus polymorpha</name>
    <dbReference type="NCBI Taxonomy" id="45954"/>
    <lineage>
        <taxon>Eukaryota</taxon>
        <taxon>Metazoa</taxon>
        <taxon>Spiralia</taxon>
        <taxon>Lophotrochozoa</taxon>
        <taxon>Mollusca</taxon>
        <taxon>Bivalvia</taxon>
        <taxon>Autobranchia</taxon>
        <taxon>Heteroconchia</taxon>
        <taxon>Euheterodonta</taxon>
        <taxon>Imparidentia</taxon>
        <taxon>Neoheterodontei</taxon>
        <taxon>Myida</taxon>
        <taxon>Dreissenoidea</taxon>
        <taxon>Dreissenidae</taxon>
        <taxon>Dreissena</taxon>
    </lineage>
</organism>
<evidence type="ECO:0000313" key="2">
    <source>
        <dbReference type="EMBL" id="KAH3797645.1"/>
    </source>
</evidence>